<dbReference type="AlphaFoldDB" id="K0PY32"/>
<dbReference type="GO" id="GO:0016020">
    <property type="term" value="C:membrane"/>
    <property type="evidence" value="ECO:0007669"/>
    <property type="project" value="InterPro"/>
</dbReference>
<dbReference type="STRING" id="1211777.BN77_p11518"/>
<evidence type="ECO:0000313" key="3">
    <source>
        <dbReference type="Proteomes" id="UP000009319"/>
    </source>
</evidence>
<dbReference type="InterPro" id="IPR010920">
    <property type="entry name" value="LSM_dom_sf"/>
</dbReference>
<dbReference type="Proteomes" id="UP000009319">
    <property type="component" value="Unassembled WGS sequence"/>
</dbReference>
<dbReference type="RefSeq" id="WP_007538144.1">
    <property type="nucleotide sequence ID" value="NZ_HF536773.1"/>
</dbReference>
<keyword evidence="3" id="KW-1185">Reference proteome</keyword>
<gene>
    <name evidence="2" type="ORF">BN77_p11518</name>
</gene>
<proteinExistence type="predicted"/>
<reference evidence="2 3" key="1">
    <citation type="journal article" date="2013" name="Genome Announc.">
        <title>Draft Genome Sequence of Rhizobium mesoamericanum STM3625, a Nitrogen-Fixing Symbiont of Mimosa pudica Isolated in French Guiana (South America).</title>
        <authorList>
            <person name="Moulin L."/>
            <person name="Mornico D."/>
            <person name="Melkonian R."/>
            <person name="Klonowska A."/>
        </authorList>
    </citation>
    <scope>NUCLEOTIDE SEQUENCE [LARGE SCALE GENOMIC DNA]</scope>
    <source>
        <strain evidence="2 3">STM3625</strain>
    </source>
</reference>
<dbReference type="EMBL" id="CANI01000039">
    <property type="protein sequence ID" value="CCM78823.1"/>
    <property type="molecule type" value="Genomic_DNA"/>
</dbReference>
<dbReference type="InterPro" id="IPR006685">
    <property type="entry name" value="MscS_channel_2nd"/>
</dbReference>
<dbReference type="PANTHER" id="PTHR30566">
    <property type="entry name" value="YNAI-RELATED MECHANOSENSITIVE ION CHANNEL"/>
    <property type="match status" value="1"/>
</dbReference>
<evidence type="ECO:0000259" key="1">
    <source>
        <dbReference type="Pfam" id="PF00924"/>
    </source>
</evidence>
<name>K0PY32_9HYPH</name>
<organism evidence="2 3">
    <name type="scientific">Rhizobium mesoamericanum STM3625</name>
    <dbReference type="NCBI Taxonomy" id="1211777"/>
    <lineage>
        <taxon>Bacteria</taxon>
        <taxon>Pseudomonadati</taxon>
        <taxon>Pseudomonadota</taxon>
        <taxon>Alphaproteobacteria</taxon>
        <taxon>Hyphomicrobiales</taxon>
        <taxon>Rhizobiaceae</taxon>
        <taxon>Rhizobium/Agrobacterium group</taxon>
        <taxon>Rhizobium</taxon>
    </lineage>
</organism>
<dbReference type="GO" id="GO:0008381">
    <property type="term" value="F:mechanosensitive monoatomic ion channel activity"/>
    <property type="evidence" value="ECO:0007669"/>
    <property type="project" value="UniProtKB-ARBA"/>
</dbReference>
<dbReference type="eggNOG" id="COG0668">
    <property type="taxonomic scope" value="Bacteria"/>
</dbReference>
<accession>K0PY32</accession>
<dbReference type="SUPFAM" id="SSF50182">
    <property type="entry name" value="Sm-like ribonucleoproteins"/>
    <property type="match status" value="1"/>
</dbReference>
<sequence length="66" mass="7278">MATSGAVAIIFGLALQNTLGDVFSGITFTQGRPFVIGDWIMLSDRTEGRVTANNWHSTFLLTFRTR</sequence>
<dbReference type="PANTHER" id="PTHR30566:SF5">
    <property type="entry name" value="MECHANOSENSITIVE ION CHANNEL PROTEIN 1, MITOCHONDRIAL-RELATED"/>
    <property type="match status" value="1"/>
</dbReference>
<dbReference type="Pfam" id="PF00924">
    <property type="entry name" value="MS_channel_2nd"/>
    <property type="match status" value="1"/>
</dbReference>
<feature type="domain" description="Mechanosensitive ion channel MscS" evidence="1">
    <location>
        <begin position="17"/>
        <end position="64"/>
    </location>
</feature>
<evidence type="ECO:0000313" key="2">
    <source>
        <dbReference type="EMBL" id="CCM78823.1"/>
    </source>
</evidence>
<protein>
    <recommendedName>
        <fullName evidence="1">Mechanosensitive ion channel MscS domain-containing protein</fullName>
    </recommendedName>
</protein>
<dbReference type="HOGENOM" id="CLU_2828282_0_0_5"/>
<comment type="caution">
    <text evidence="2">The sequence shown here is derived from an EMBL/GenBank/DDBJ whole genome shotgun (WGS) entry which is preliminary data.</text>
</comment>